<accession>A0A143PUE2</accession>
<dbReference type="AlphaFoldDB" id="A0A143PUE2"/>
<dbReference type="SUPFAM" id="SSF53756">
    <property type="entry name" value="UDP-Glycosyltransferase/glycogen phosphorylase"/>
    <property type="match status" value="1"/>
</dbReference>
<feature type="domain" description="Glycosyltransferase subfamily 4-like N-terminal" evidence="2">
    <location>
        <begin position="17"/>
        <end position="184"/>
    </location>
</feature>
<feature type="domain" description="Glycosyl transferase family 1" evidence="1">
    <location>
        <begin position="207"/>
        <end position="364"/>
    </location>
</feature>
<dbReference type="Pfam" id="PF00534">
    <property type="entry name" value="Glycos_transf_1"/>
    <property type="match status" value="1"/>
</dbReference>
<proteinExistence type="predicted"/>
<dbReference type="KEGG" id="abac:LuPra_04968"/>
<keyword evidence="3" id="KW-0328">Glycosyltransferase</keyword>
<reference evidence="4" key="2">
    <citation type="submission" date="2016-04" db="EMBL/GenBank/DDBJ databases">
        <title>First Complete Genome Sequence of a Subdivision 6 Acidobacterium.</title>
        <authorList>
            <person name="Huang S."/>
            <person name="Vieira S."/>
            <person name="Bunk B."/>
            <person name="Riedel T."/>
            <person name="Sproeer C."/>
            <person name="Overmann J."/>
        </authorList>
    </citation>
    <scope>NUCLEOTIDE SEQUENCE [LARGE SCALE GENOMIC DNA]</scope>
    <source>
        <strain evidence="4">DSM 100886 HEG_-6_39</strain>
    </source>
</reference>
<evidence type="ECO:0000259" key="2">
    <source>
        <dbReference type="Pfam" id="PF13579"/>
    </source>
</evidence>
<evidence type="ECO:0000313" key="4">
    <source>
        <dbReference type="Proteomes" id="UP000076079"/>
    </source>
</evidence>
<dbReference type="Gene3D" id="3.40.50.2000">
    <property type="entry name" value="Glycogen Phosphorylase B"/>
    <property type="match status" value="2"/>
</dbReference>
<protein>
    <submittedName>
        <fullName evidence="3">GDP-mannose-dependent alpha-(1-2)-phosphatidylinositol mannosyltransferase</fullName>
        <ecNumber evidence="3">2.4.1.345</ecNumber>
    </submittedName>
</protein>
<dbReference type="STRING" id="1855912.LuPra_04968"/>
<dbReference type="GO" id="GO:0043750">
    <property type="term" value="F:phosphatidylinositol alpha-mannosyltransferase activity"/>
    <property type="evidence" value="ECO:0007669"/>
    <property type="project" value="UniProtKB-EC"/>
</dbReference>
<name>A0A143PUE2_LUTPR</name>
<dbReference type="RefSeq" id="WP_162472820.1">
    <property type="nucleotide sequence ID" value="NZ_CP015136.1"/>
</dbReference>
<organism evidence="3 4">
    <name type="scientific">Luteitalea pratensis</name>
    <dbReference type="NCBI Taxonomy" id="1855912"/>
    <lineage>
        <taxon>Bacteria</taxon>
        <taxon>Pseudomonadati</taxon>
        <taxon>Acidobacteriota</taxon>
        <taxon>Vicinamibacteria</taxon>
        <taxon>Vicinamibacterales</taxon>
        <taxon>Vicinamibacteraceae</taxon>
        <taxon>Luteitalea</taxon>
    </lineage>
</organism>
<dbReference type="PANTHER" id="PTHR45947:SF3">
    <property type="entry name" value="SULFOQUINOVOSYL TRANSFERASE SQD2"/>
    <property type="match status" value="1"/>
</dbReference>
<dbReference type="EMBL" id="CP015136">
    <property type="protein sequence ID" value="AMY11710.1"/>
    <property type="molecule type" value="Genomic_DNA"/>
</dbReference>
<gene>
    <name evidence="3" type="primary">pimA_2</name>
    <name evidence="3" type="ORF">LuPra_04968</name>
</gene>
<dbReference type="Proteomes" id="UP000076079">
    <property type="component" value="Chromosome"/>
</dbReference>
<dbReference type="InterPro" id="IPR050194">
    <property type="entry name" value="Glycosyltransferase_grp1"/>
</dbReference>
<keyword evidence="3" id="KW-0808">Transferase</keyword>
<dbReference type="PANTHER" id="PTHR45947">
    <property type="entry name" value="SULFOQUINOVOSYL TRANSFERASE SQD2"/>
    <property type="match status" value="1"/>
</dbReference>
<evidence type="ECO:0000313" key="3">
    <source>
        <dbReference type="EMBL" id="AMY11710.1"/>
    </source>
</evidence>
<dbReference type="InterPro" id="IPR001296">
    <property type="entry name" value="Glyco_trans_1"/>
</dbReference>
<dbReference type="Pfam" id="PF13579">
    <property type="entry name" value="Glyco_trans_4_4"/>
    <property type="match status" value="1"/>
</dbReference>
<reference evidence="3 4" key="1">
    <citation type="journal article" date="2016" name="Genome Announc.">
        <title>First Complete Genome Sequence of a Subdivision 6 Acidobacterium Strain.</title>
        <authorList>
            <person name="Huang S."/>
            <person name="Vieira S."/>
            <person name="Bunk B."/>
            <person name="Riedel T."/>
            <person name="Sproer C."/>
            <person name="Overmann J."/>
        </authorList>
    </citation>
    <scope>NUCLEOTIDE SEQUENCE [LARGE SCALE GENOMIC DNA]</scope>
    <source>
        <strain evidence="4">DSM 100886 HEG_-6_39</strain>
    </source>
</reference>
<dbReference type="InterPro" id="IPR028098">
    <property type="entry name" value="Glyco_trans_4-like_N"/>
</dbReference>
<evidence type="ECO:0000259" key="1">
    <source>
        <dbReference type="Pfam" id="PF00534"/>
    </source>
</evidence>
<sequence length="403" mass="43056">MKFVLATNSCVPADQEGGPAYATFHLAKALRECGDAVAIVTTDRNGVERLTVPLDQWVDVEGVPVFYARTAPGAWIYSREYRAALDAVLPGANACIMPGIFWNYTGIAAWRACRRHGVPYATIPHGLLSPWALRHRGLKKAIYWRLVARRIVAGSSAYLASADRERLDAECAGLRLKVDVVPNGGDHLDAAAYTDPSAHCENLARIGDGRYVLFLGRVHEKKGLDFLIPAFPAVAARHPDVRLVIAGAVDPAYEATFAALLAASPVRDRVVVLGNVSGARKTALLAHATMFALISHSEGLPVAAVEALTAGLPVILTAECNLPEIVVADAGREVPREPAAVAAAINGLLDDEARRREVADNARRLARDVFSWAAVARRVRSICEGLRTSAVARLGTAAGASSR</sequence>
<keyword evidence="4" id="KW-1185">Reference proteome</keyword>
<dbReference type="EC" id="2.4.1.345" evidence="3"/>